<dbReference type="STRING" id="1759059.ATE48_16870"/>
<dbReference type="Proteomes" id="UP000092498">
    <property type="component" value="Chromosome"/>
</dbReference>
<reference evidence="1 2" key="1">
    <citation type="submission" date="2015-11" db="EMBL/GenBank/DDBJ databases">
        <title>Whole-Genome Sequence of Candidatus Oderbacter manganicum from the National Park Lower Oder Valley, Germany.</title>
        <authorList>
            <person name="Braun B."/>
            <person name="Liere K."/>
            <person name="Szewzyk U."/>
        </authorList>
    </citation>
    <scope>NUCLEOTIDE SEQUENCE [LARGE SCALE GENOMIC DNA]</scope>
    <source>
        <strain evidence="1 2">OTSz_A_272</strain>
    </source>
</reference>
<evidence type="ECO:0000313" key="1">
    <source>
        <dbReference type="EMBL" id="ANP47461.1"/>
    </source>
</evidence>
<keyword evidence="2" id="KW-1185">Reference proteome</keyword>
<name>A0A1B1ALQ3_9PROT</name>
<dbReference type="RefSeq" id="WP_066773619.1">
    <property type="nucleotide sequence ID" value="NZ_CP013244.1"/>
</dbReference>
<proteinExistence type="predicted"/>
<dbReference type="InterPro" id="IPR008320">
    <property type="entry name" value="UCP032025"/>
</dbReference>
<organism evidence="1 2">
    <name type="scientific">Candidatus Viadribacter manganicus</name>
    <dbReference type="NCBI Taxonomy" id="1759059"/>
    <lineage>
        <taxon>Bacteria</taxon>
        <taxon>Pseudomonadati</taxon>
        <taxon>Pseudomonadota</taxon>
        <taxon>Alphaproteobacteria</taxon>
        <taxon>Hyphomonadales</taxon>
        <taxon>Hyphomonadaceae</taxon>
        <taxon>Candidatus Viadribacter</taxon>
    </lineage>
</organism>
<gene>
    <name evidence="1" type="ORF">ATE48_16870</name>
</gene>
<sequence length="144" mass="16171">MTVHIVKLCVGADSVEDLAEWQVGQLKRAKKEKCKIVAPVCGTRMWPKRIQDVLAGGSLYWVIKGVVTVRQKIIAIDDVTDDHGERCGLYLDAHLYRTVPQPRRAFQGWRYLDPKDAPADLGEAQGGADLPEHLRRQLVELGAW</sequence>
<protein>
    <recommendedName>
        <fullName evidence="3">Lysophospholipase</fullName>
    </recommendedName>
</protein>
<dbReference type="Pfam" id="PF07370">
    <property type="entry name" value="DUF1489"/>
    <property type="match status" value="1"/>
</dbReference>
<evidence type="ECO:0000313" key="2">
    <source>
        <dbReference type="Proteomes" id="UP000092498"/>
    </source>
</evidence>
<evidence type="ECO:0008006" key="3">
    <source>
        <dbReference type="Google" id="ProtNLM"/>
    </source>
</evidence>
<dbReference type="InParanoid" id="A0A1B1ALQ3"/>
<dbReference type="EMBL" id="CP013244">
    <property type="protein sequence ID" value="ANP47461.1"/>
    <property type="molecule type" value="Genomic_DNA"/>
</dbReference>
<dbReference type="AlphaFoldDB" id="A0A1B1ALQ3"/>
<accession>A0A1B1ALQ3</accession>
<dbReference type="PIRSF" id="PIRSF032025">
    <property type="entry name" value="UCP032025"/>
    <property type="match status" value="1"/>
</dbReference>
<dbReference type="KEGG" id="cbot:ATE48_16870"/>
<dbReference type="OrthoDB" id="9798292at2"/>